<organism evidence="2 3">
    <name type="scientific">Cochliobolus sativus (strain ND90Pr / ATCC 201652)</name>
    <name type="common">Common root rot and spot blotch fungus</name>
    <name type="synonym">Bipolaris sorokiniana</name>
    <dbReference type="NCBI Taxonomy" id="665912"/>
    <lineage>
        <taxon>Eukaryota</taxon>
        <taxon>Fungi</taxon>
        <taxon>Dikarya</taxon>
        <taxon>Ascomycota</taxon>
        <taxon>Pezizomycotina</taxon>
        <taxon>Dothideomycetes</taxon>
        <taxon>Pleosporomycetidae</taxon>
        <taxon>Pleosporales</taxon>
        <taxon>Pleosporineae</taxon>
        <taxon>Pleosporaceae</taxon>
        <taxon>Bipolaris</taxon>
    </lineage>
</organism>
<dbReference type="HOGENOM" id="CLU_2497553_0_0_1"/>
<dbReference type="RefSeq" id="XP_007698466.1">
    <property type="nucleotide sequence ID" value="XM_007700276.1"/>
</dbReference>
<name>M2T8H3_COCSN</name>
<dbReference type="KEGG" id="bsc:COCSADRAFT_86381"/>
<dbReference type="Pfam" id="PF00173">
    <property type="entry name" value="Cyt-b5"/>
    <property type="match status" value="1"/>
</dbReference>
<reference evidence="2 3" key="1">
    <citation type="journal article" date="2012" name="PLoS Pathog.">
        <title>Diverse lifestyles and strategies of plant pathogenesis encoded in the genomes of eighteen Dothideomycetes fungi.</title>
        <authorList>
            <person name="Ohm R.A."/>
            <person name="Feau N."/>
            <person name="Henrissat B."/>
            <person name="Schoch C.L."/>
            <person name="Horwitz B.A."/>
            <person name="Barry K.W."/>
            <person name="Condon B.J."/>
            <person name="Copeland A.C."/>
            <person name="Dhillon B."/>
            <person name="Glaser F."/>
            <person name="Hesse C.N."/>
            <person name="Kosti I."/>
            <person name="LaButti K."/>
            <person name="Lindquist E.A."/>
            <person name="Lucas S."/>
            <person name="Salamov A.A."/>
            <person name="Bradshaw R.E."/>
            <person name="Ciuffetti L."/>
            <person name="Hamelin R.C."/>
            <person name="Kema G.H.J."/>
            <person name="Lawrence C."/>
            <person name="Scott J.A."/>
            <person name="Spatafora J.W."/>
            <person name="Turgeon B.G."/>
            <person name="de Wit P.J.G.M."/>
            <person name="Zhong S."/>
            <person name="Goodwin S.B."/>
            <person name="Grigoriev I.V."/>
        </authorList>
    </citation>
    <scope>NUCLEOTIDE SEQUENCE [LARGE SCALE GENOMIC DNA]</scope>
    <source>
        <strain evidence="3">ND90Pr / ATCC 201652</strain>
    </source>
</reference>
<feature type="domain" description="Cytochrome b5 heme-binding" evidence="1">
    <location>
        <begin position="1"/>
        <end position="58"/>
    </location>
</feature>
<dbReference type="EMBL" id="KB445641">
    <property type="protein sequence ID" value="EMD65267.1"/>
    <property type="molecule type" value="Genomic_DNA"/>
</dbReference>
<proteinExistence type="predicted"/>
<dbReference type="InterPro" id="IPR036400">
    <property type="entry name" value="Cyt_B5-like_heme/steroid_sf"/>
</dbReference>
<feature type="non-terminal residue" evidence="2">
    <location>
        <position position="1"/>
    </location>
</feature>
<dbReference type="Gene3D" id="3.10.120.10">
    <property type="entry name" value="Cytochrome b5-like heme/steroid binding domain"/>
    <property type="match status" value="1"/>
</dbReference>
<dbReference type="Proteomes" id="UP000016934">
    <property type="component" value="Unassembled WGS sequence"/>
</dbReference>
<sequence>LYIVVDDIVYNCTQFVRENTGGPRVIENFKGQVFSWQFWRFHSAKNIEEWVKPVRVARTKNVGNRWKERLRWVGLRKLGAVEEGSW</sequence>
<dbReference type="STRING" id="665912.M2T8H3"/>
<gene>
    <name evidence="2" type="ORF">COCSADRAFT_86381</name>
</gene>
<accession>M2T8H3</accession>
<dbReference type="OrthoDB" id="260519at2759"/>
<evidence type="ECO:0000259" key="1">
    <source>
        <dbReference type="Pfam" id="PF00173"/>
    </source>
</evidence>
<dbReference type="eggNOG" id="ENOG502SD20">
    <property type="taxonomic scope" value="Eukaryota"/>
</dbReference>
<dbReference type="AlphaFoldDB" id="M2T8H3"/>
<evidence type="ECO:0000313" key="3">
    <source>
        <dbReference type="Proteomes" id="UP000016934"/>
    </source>
</evidence>
<protein>
    <recommendedName>
        <fullName evidence="1">Cytochrome b5 heme-binding domain-containing protein</fullName>
    </recommendedName>
</protein>
<reference evidence="3" key="2">
    <citation type="journal article" date="2013" name="PLoS Genet.">
        <title>Comparative genome structure, secondary metabolite, and effector coding capacity across Cochliobolus pathogens.</title>
        <authorList>
            <person name="Condon B.J."/>
            <person name="Leng Y."/>
            <person name="Wu D."/>
            <person name="Bushley K.E."/>
            <person name="Ohm R.A."/>
            <person name="Otillar R."/>
            <person name="Martin J."/>
            <person name="Schackwitz W."/>
            <person name="Grimwood J."/>
            <person name="MohdZainudin N."/>
            <person name="Xue C."/>
            <person name="Wang R."/>
            <person name="Manning V.A."/>
            <person name="Dhillon B."/>
            <person name="Tu Z.J."/>
            <person name="Steffenson B.J."/>
            <person name="Salamov A."/>
            <person name="Sun H."/>
            <person name="Lowry S."/>
            <person name="LaButti K."/>
            <person name="Han J."/>
            <person name="Copeland A."/>
            <person name="Lindquist E."/>
            <person name="Barry K."/>
            <person name="Schmutz J."/>
            <person name="Baker S.E."/>
            <person name="Ciuffetti L.M."/>
            <person name="Grigoriev I.V."/>
            <person name="Zhong S."/>
            <person name="Turgeon B.G."/>
        </authorList>
    </citation>
    <scope>NUCLEOTIDE SEQUENCE [LARGE SCALE GENOMIC DNA]</scope>
    <source>
        <strain evidence="3">ND90Pr / ATCC 201652</strain>
    </source>
</reference>
<dbReference type="InterPro" id="IPR001199">
    <property type="entry name" value="Cyt_B5-like_heme/steroid-bd"/>
</dbReference>
<dbReference type="GeneID" id="19141106"/>
<evidence type="ECO:0000313" key="2">
    <source>
        <dbReference type="EMBL" id="EMD65267.1"/>
    </source>
</evidence>
<keyword evidence="3" id="KW-1185">Reference proteome</keyword>
<dbReference type="SUPFAM" id="SSF55856">
    <property type="entry name" value="Cytochrome b5-like heme/steroid binding domain"/>
    <property type="match status" value="1"/>
</dbReference>